<reference evidence="4 5" key="1">
    <citation type="submission" date="2021-05" db="EMBL/GenBank/DDBJ databases">
        <title>A novel Methanospirillum isolate from a pyrite-forming mixed culture.</title>
        <authorList>
            <person name="Bunk B."/>
            <person name="Sproer C."/>
            <person name="Spring S."/>
            <person name="Pester M."/>
        </authorList>
    </citation>
    <scope>NUCLEOTIDE SEQUENCE [LARGE SCALE GENOMIC DNA]</scope>
    <source>
        <strain evidence="4 5">J.3.6.1-F.2.7.3</strain>
    </source>
</reference>
<gene>
    <name evidence="4" type="ORF">KHC33_15010</name>
</gene>
<feature type="binding site" evidence="2">
    <location>
        <position position="48"/>
    </location>
    <ligand>
        <name>Mg(2+)</name>
        <dbReference type="ChEBI" id="CHEBI:18420"/>
    </ligand>
</feature>
<dbReference type="EMBL" id="CP075546">
    <property type="protein sequence ID" value="QVV88612.1"/>
    <property type="molecule type" value="Genomic_DNA"/>
</dbReference>
<dbReference type="SUPFAM" id="SSF56762">
    <property type="entry name" value="HydB/Nqo4-like"/>
    <property type="match status" value="1"/>
</dbReference>
<keyword evidence="2" id="KW-0408">Iron</keyword>
<dbReference type="InterPro" id="IPR029014">
    <property type="entry name" value="NiFe-Hase_large"/>
</dbReference>
<feature type="binding site" evidence="2">
    <location>
        <position position="67"/>
    </location>
    <ligand>
        <name>Ni(2+)</name>
        <dbReference type="ChEBI" id="CHEBI:49786"/>
    </ligand>
</feature>
<organism evidence="4 5">
    <name type="scientific">Methanospirillum purgamenti</name>
    <dbReference type="NCBI Taxonomy" id="2834276"/>
    <lineage>
        <taxon>Archaea</taxon>
        <taxon>Methanobacteriati</taxon>
        <taxon>Methanobacteriota</taxon>
        <taxon>Stenosarchaea group</taxon>
        <taxon>Methanomicrobia</taxon>
        <taxon>Methanomicrobiales</taxon>
        <taxon>Methanospirillaceae</taxon>
        <taxon>Methanospirillum</taxon>
    </lineage>
</organism>
<accession>A0A8E7AVY8</accession>
<dbReference type="Pfam" id="PF00374">
    <property type="entry name" value="NiFeSe_Hases"/>
    <property type="match status" value="1"/>
</dbReference>
<dbReference type="GO" id="GO:0051287">
    <property type="term" value="F:NAD binding"/>
    <property type="evidence" value="ECO:0007669"/>
    <property type="project" value="InterPro"/>
</dbReference>
<evidence type="ECO:0000256" key="1">
    <source>
        <dbReference type="ARBA" id="ARBA00023002"/>
    </source>
</evidence>
<feature type="binding site" evidence="2">
    <location>
        <position position="70"/>
    </location>
    <ligand>
        <name>Fe cation</name>
        <dbReference type="ChEBI" id="CHEBI:24875"/>
    </ligand>
</feature>
<dbReference type="GeneID" id="65098520"/>
<keyword evidence="5" id="KW-1185">Reference proteome</keyword>
<dbReference type="InterPro" id="IPR001135">
    <property type="entry name" value="NADH_Q_OxRdtase_suD"/>
</dbReference>
<name>A0A8E7AVY8_9EURY</name>
<sequence>MRKTVDVSIPLGPVHPIFKEPCRIKCETFGEQILAAEVELGYMKKGIERIMVGRPWQEVMFLAERVCGICSVIHNFVFIETMEKISGVMVPDRAAYLRVLANELDRMQSHLIANFSYCYTIEHETIGMYLLNIRETVMDMLEYLTGARVTCAYIIPGGVRFDPDSEDLTRIMNAMDDVERETRRYMSMFESGPLIGLRSKGIGVMTREQAELIHAVGPTARACGITTDCRSDHPTYQRLNFSPLVRTEGDNYARVMLRFQEILQSVDLIRTVIHTLPEGKIRGGGTIGRGETTHQGEAPRGELTYRVKSDTHGRIQEISIQTPSIMNIEACARYMIPGVTSVADVTAAYISSDPCIACTER</sequence>
<dbReference type="PANTHER" id="PTHR43485:SF1">
    <property type="entry name" value="FORMATE HYDROGENLYASE SUBUNIT 5-RELATED"/>
    <property type="match status" value="1"/>
</dbReference>
<proteinExistence type="predicted"/>
<feature type="domain" description="NADH-quinone oxidoreductase subunit D" evidence="3">
    <location>
        <begin position="286"/>
        <end position="361"/>
    </location>
</feature>
<evidence type="ECO:0000313" key="4">
    <source>
        <dbReference type="EMBL" id="QVV88612.1"/>
    </source>
</evidence>
<dbReference type="RefSeq" id="WP_214419421.1">
    <property type="nucleotide sequence ID" value="NZ_CP075546.1"/>
</dbReference>
<evidence type="ECO:0000313" key="5">
    <source>
        <dbReference type="Proteomes" id="UP000680656"/>
    </source>
</evidence>
<keyword evidence="2" id="KW-0460">Magnesium</keyword>
<dbReference type="PANTHER" id="PTHR43485">
    <property type="entry name" value="HYDROGENASE-4 COMPONENT G"/>
    <property type="match status" value="1"/>
</dbReference>
<dbReference type="InterPro" id="IPR052197">
    <property type="entry name" value="ComplexI_49kDa-like"/>
</dbReference>
<evidence type="ECO:0000259" key="3">
    <source>
        <dbReference type="Pfam" id="PF00346"/>
    </source>
</evidence>
<keyword evidence="1" id="KW-0560">Oxidoreductase</keyword>
<feature type="binding site" evidence="2">
    <location>
        <position position="320"/>
    </location>
    <ligand>
        <name>Mg(2+)</name>
        <dbReference type="ChEBI" id="CHEBI:18420"/>
    </ligand>
</feature>
<dbReference type="KEGG" id="mrtj:KHC33_15010"/>
<protein>
    <submittedName>
        <fullName evidence="4">Nickel-dependent hydrogenase large subunit</fullName>
    </submittedName>
</protein>
<comment type="cofactor">
    <cofactor evidence="2">
        <name>Fe cation</name>
        <dbReference type="ChEBI" id="CHEBI:24875"/>
    </cofactor>
</comment>
<comment type="cofactor">
    <cofactor evidence="2">
        <name>Ni(2+)</name>
        <dbReference type="ChEBI" id="CHEBI:49786"/>
    </cofactor>
</comment>
<dbReference type="GO" id="GO:0016151">
    <property type="term" value="F:nickel cation binding"/>
    <property type="evidence" value="ECO:0007669"/>
    <property type="project" value="InterPro"/>
</dbReference>
<dbReference type="InterPro" id="IPR001501">
    <property type="entry name" value="Ni-dep_hyd_lsu"/>
</dbReference>
<dbReference type="AlphaFoldDB" id="A0A8E7AVY8"/>
<feature type="binding site" evidence="2">
    <location>
        <position position="355"/>
    </location>
    <ligand>
        <name>Ni(2+)</name>
        <dbReference type="ChEBI" id="CHEBI:49786"/>
    </ligand>
</feature>
<dbReference type="Pfam" id="PF00346">
    <property type="entry name" value="Complex1_49kDa"/>
    <property type="match status" value="2"/>
</dbReference>
<evidence type="ECO:0000256" key="2">
    <source>
        <dbReference type="PIRSR" id="PIRSR601501-1"/>
    </source>
</evidence>
<dbReference type="Proteomes" id="UP000680656">
    <property type="component" value="Chromosome"/>
</dbReference>
<feature type="domain" description="NADH-quinone oxidoreductase subunit D" evidence="3">
    <location>
        <begin position="124"/>
        <end position="281"/>
    </location>
</feature>
<dbReference type="Gene3D" id="1.10.645.10">
    <property type="entry name" value="Cytochrome-c3 Hydrogenase, chain B"/>
    <property type="match status" value="1"/>
</dbReference>
<dbReference type="GO" id="GO:0016651">
    <property type="term" value="F:oxidoreductase activity, acting on NAD(P)H"/>
    <property type="evidence" value="ECO:0007669"/>
    <property type="project" value="InterPro"/>
</dbReference>
<keyword evidence="2" id="KW-0533">Nickel</keyword>
<keyword evidence="2" id="KW-0479">Metal-binding</keyword>
<feature type="binding site" evidence="2">
    <location>
        <position position="70"/>
    </location>
    <ligand>
        <name>Ni(2+)</name>
        <dbReference type="ChEBI" id="CHEBI:49786"/>
    </ligand>
</feature>
<dbReference type="GO" id="GO:0048038">
    <property type="term" value="F:quinone binding"/>
    <property type="evidence" value="ECO:0007669"/>
    <property type="project" value="InterPro"/>
</dbReference>
<feature type="binding site" evidence="2">
    <location>
        <position position="358"/>
    </location>
    <ligand>
        <name>Fe cation</name>
        <dbReference type="ChEBI" id="CHEBI:24875"/>
    </ligand>
</feature>